<proteinExistence type="inferred from homology"/>
<feature type="domain" description="ABC transporter" evidence="5">
    <location>
        <begin position="4"/>
        <end position="225"/>
    </location>
</feature>
<dbReference type="PROSITE" id="PS00211">
    <property type="entry name" value="ABC_TRANSPORTER_1"/>
    <property type="match status" value="1"/>
</dbReference>
<keyword evidence="2" id="KW-0813">Transport</keyword>
<name>A0A5C6MBW5_9LACO</name>
<evidence type="ECO:0000256" key="2">
    <source>
        <dbReference type="ARBA" id="ARBA00022448"/>
    </source>
</evidence>
<evidence type="ECO:0000259" key="5">
    <source>
        <dbReference type="PROSITE" id="PS50893"/>
    </source>
</evidence>
<reference evidence="6 7" key="1">
    <citation type="submission" date="2019-04" db="EMBL/GenBank/DDBJ databases">
        <title>In vitro growth and metabolic characteristics of meat-borne Lactobacillus algidus strains.</title>
        <authorList>
            <person name="Sade E."/>
            <person name="Per J."/>
            <person name="Tytti H."/>
            <person name="Johanna B.K."/>
        </authorList>
    </citation>
    <scope>NUCLEOTIDE SEQUENCE [LARGE SCALE GENOMIC DNA]</scope>
    <source>
        <strain evidence="6 7">LTS37-1</strain>
    </source>
</reference>
<evidence type="ECO:0000313" key="7">
    <source>
        <dbReference type="Proteomes" id="UP000321659"/>
    </source>
</evidence>
<dbReference type="GO" id="GO:0016887">
    <property type="term" value="F:ATP hydrolysis activity"/>
    <property type="evidence" value="ECO:0007669"/>
    <property type="project" value="InterPro"/>
</dbReference>
<evidence type="ECO:0000313" key="6">
    <source>
        <dbReference type="EMBL" id="TWW11552.1"/>
    </source>
</evidence>
<dbReference type="InterPro" id="IPR050763">
    <property type="entry name" value="ABC_transporter_ATP-binding"/>
</dbReference>
<organism evidence="6 7">
    <name type="scientific">Dellaglioa algida</name>
    <dbReference type="NCBI Taxonomy" id="105612"/>
    <lineage>
        <taxon>Bacteria</taxon>
        <taxon>Bacillati</taxon>
        <taxon>Bacillota</taxon>
        <taxon>Bacilli</taxon>
        <taxon>Lactobacillales</taxon>
        <taxon>Lactobacillaceae</taxon>
        <taxon>Dellaglioa</taxon>
    </lineage>
</organism>
<sequence>MKIIEFKNVKKYFKKREIIKNLSFSINKNEVVGLIGTNGAGKTTTIRMILGLSKPDSGEIIYGSKNQKPEIGVQLQTTPFFEGFTVEENLKLFGTFQNLDMTKENIQTTLENYTLFQEKRTLASKLSLGQQKRLALCIATLHDPELVILDEPSAGLDPGGQRDIKKMVLKLKNKGTTILFSSHDMLEVRNIADRIMIMDKGVLSEEGSPEELIIKYNVKNLEEVFYKSIGKENDFV</sequence>
<evidence type="ECO:0000256" key="4">
    <source>
        <dbReference type="ARBA" id="ARBA00022840"/>
    </source>
</evidence>
<keyword evidence="3" id="KW-0547">Nucleotide-binding</keyword>
<dbReference type="AlphaFoldDB" id="A0A5C6MBW5"/>
<dbReference type="PROSITE" id="PS50893">
    <property type="entry name" value="ABC_TRANSPORTER_2"/>
    <property type="match status" value="1"/>
</dbReference>
<dbReference type="EMBL" id="SRRQ01000002">
    <property type="protein sequence ID" value="TWW11552.1"/>
    <property type="molecule type" value="Genomic_DNA"/>
</dbReference>
<protein>
    <submittedName>
        <fullName evidence="6">ABC transporter</fullName>
    </submittedName>
</protein>
<dbReference type="Gene3D" id="3.40.50.300">
    <property type="entry name" value="P-loop containing nucleotide triphosphate hydrolases"/>
    <property type="match status" value="1"/>
</dbReference>
<dbReference type="PANTHER" id="PTHR42711">
    <property type="entry name" value="ABC TRANSPORTER ATP-BINDING PROTEIN"/>
    <property type="match status" value="1"/>
</dbReference>
<dbReference type="RefSeq" id="WP_146302382.1">
    <property type="nucleotide sequence ID" value="NZ_JANXKU010000002.1"/>
</dbReference>
<dbReference type="InterPro" id="IPR003593">
    <property type="entry name" value="AAA+_ATPase"/>
</dbReference>
<accession>A0A5C6MBW5</accession>
<dbReference type="Pfam" id="PF00005">
    <property type="entry name" value="ABC_tran"/>
    <property type="match status" value="1"/>
</dbReference>
<gene>
    <name evidence="6" type="ORF">LABALGLTS371_03220</name>
</gene>
<dbReference type="SMART" id="SM00382">
    <property type="entry name" value="AAA"/>
    <property type="match status" value="1"/>
</dbReference>
<dbReference type="InterPro" id="IPR027417">
    <property type="entry name" value="P-loop_NTPase"/>
</dbReference>
<evidence type="ECO:0000256" key="1">
    <source>
        <dbReference type="ARBA" id="ARBA00005417"/>
    </source>
</evidence>
<dbReference type="GO" id="GO:0005524">
    <property type="term" value="F:ATP binding"/>
    <property type="evidence" value="ECO:0007669"/>
    <property type="project" value="UniProtKB-KW"/>
</dbReference>
<dbReference type="SUPFAM" id="SSF52540">
    <property type="entry name" value="P-loop containing nucleoside triphosphate hydrolases"/>
    <property type="match status" value="1"/>
</dbReference>
<dbReference type="PANTHER" id="PTHR42711:SF5">
    <property type="entry name" value="ABC TRANSPORTER ATP-BINDING PROTEIN NATA"/>
    <property type="match status" value="1"/>
</dbReference>
<comment type="caution">
    <text evidence="6">The sequence shown here is derived from an EMBL/GenBank/DDBJ whole genome shotgun (WGS) entry which is preliminary data.</text>
</comment>
<dbReference type="InterPro" id="IPR017871">
    <property type="entry name" value="ABC_transporter-like_CS"/>
</dbReference>
<dbReference type="InterPro" id="IPR003439">
    <property type="entry name" value="ABC_transporter-like_ATP-bd"/>
</dbReference>
<evidence type="ECO:0000256" key="3">
    <source>
        <dbReference type="ARBA" id="ARBA00022741"/>
    </source>
</evidence>
<comment type="similarity">
    <text evidence="1">Belongs to the ABC transporter superfamily.</text>
</comment>
<keyword evidence="4" id="KW-0067">ATP-binding</keyword>
<dbReference type="CDD" id="cd03230">
    <property type="entry name" value="ABC_DR_subfamily_A"/>
    <property type="match status" value="1"/>
</dbReference>
<dbReference type="Proteomes" id="UP000321659">
    <property type="component" value="Unassembled WGS sequence"/>
</dbReference>